<dbReference type="EMBL" id="CAJNNV010008073">
    <property type="protein sequence ID" value="CAE8595729.1"/>
    <property type="molecule type" value="Genomic_DNA"/>
</dbReference>
<accession>A0A813E6H3</accession>
<evidence type="ECO:0000313" key="7">
    <source>
        <dbReference type="EMBL" id="CAE8595729.1"/>
    </source>
</evidence>
<evidence type="ECO:0000256" key="5">
    <source>
        <dbReference type="ARBA" id="ARBA00023180"/>
    </source>
</evidence>
<gene>
    <name evidence="7" type="ORF">PGLA1383_LOCUS14234</name>
</gene>
<comment type="caution">
    <text evidence="7">The sequence shown here is derived from an EMBL/GenBank/DDBJ whole genome shotgun (WGS) entry which is preliminary data.</text>
</comment>
<keyword evidence="2" id="KW-0645">Protease</keyword>
<dbReference type="OMA" id="DIRDKMN"/>
<dbReference type="GO" id="GO:0070008">
    <property type="term" value="F:serine-type exopeptidase activity"/>
    <property type="evidence" value="ECO:0007669"/>
    <property type="project" value="InterPro"/>
</dbReference>
<keyword evidence="4" id="KW-0378">Hydrolase</keyword>
<evidence type="ECO:0000256" key="2">
    <source>
        <dbReference type="ARBA" id="ARBA00022670"/>
    </source>
</evidence>
<proteinExistence type="inferred from homology"/>
<dbReference type="PANTHER" id="PTHR11010:SF38">
    <property type="entry name" value="LYSOSOMAL PRO-X CARBOXYPEPTIDASE"/>
    <property type="match status" value="1"/>
</dbReference>
<evidence type="ECO:0000256" key="6">
    <source>
        <dbReference type="SAM" id="SignalP"/>
    </source>
</evidence>
<evidence type="ECO:0000313" key="8">
    <source>
        <dbReference type="Proteomes" id="UP000654075"/>
    </source>
</evidence>
<dbReference type="Pfam" id="PF05577">
    <property type="entry name" value="Peptidase_S28"/>
    <property type="match status" value="1"/>
</dbReference>
<feature type="chain" id="PRO_5032576861" evidence="6">
    <location>
        <begin position="24"/>
        <end position="168"/>
    </location>
</feature>
<dbReference type="Gene3D" id="3.40.50.1820">
    <property type="entry name" value="alpha/beta hydrolase"/>
    <property type="match status" value="1"/>
</dbReference>
<dbReference type="OrthoDB" id="330834at2759"/>
<dbReference type="GO" id="GO:0006508">
    <property type="term" value="P:proteolysis"/>
    <property type="evidence" value="ECO:0007669"/>
    <property type="project" value="UniProtKB-KW"/>
</dbReference>
<evidence type="ECO:0000256" key="1">
    <source>
        <dbReference type="ARBA" id="ARBA00011079"/>
    </source>
</evidence>
<reference evidence="7" key="1">
    <citation type="submission" date="2021-02" db="EMBL/GenBank/DDBJ databases">
        <authorList>
            <person name="Dougan E. K."/>
            <person name="Rhodes N."/>
            <person name="Thang M."/>
            <person name="Chan C."/>
        </authorList>
    </citation>
    <scope>NUCLEOTIDE SEQUENCE</scope>
</reference>
<feature type="signal peptide" evidence="6">
    <location>
        <begin position="1"/>
        <end position="23"/>
    </location>
</feature>
<protein>
    <submittedName>
        <fullName evidence="7">Uncharacterized protein</fullName>
    </submittedName>
</protein>
<evidence type="ECO:0000256" key="4">
    <source>
        <dbReference type="ARBA" id="ARBA00022801"/>
    </source>
</evidence>
<dbReference type="Proteomes" id="UP000654075">
    <property type="component" value="Unassembled WGS sequence"/>
</dbReference>
<keyword evidence="5" id="KW-0325">Glycoprotein</keyword>
<sequence length="168" mass="18422">MGLWRPSIHCLAAASLLFGGTDAVLRQELLAQRRSQQSEVLKADPPTPYPEQFYSEQILDHFNKSDGRRYAQRYFTNFDHYKPGGPIILNIGGEGPLDEGSVSGHLSNVLFAKELGGAAVAVEHRFYGKSQPFDSLATEHLSYLASRQALADLAGFQEQGSGQTVILV</sequence>
<comment type="similarity">
    <text evidence="1">Belongs to the peptidase S28 family.</text>
</comment>
<organism evidence="7 8">
    <name type="scientific">Polarella glacialis</name>
    <name type="common">Dinoflagellate</name>
    <dbReference type="NCBI Taxonomy" id="89957"/>
    <lineage>
        <taxon>Eukaryota</taxon>
        <taxon>Sar</taxon>
        <taxon>Alveolata</taxon>
        <taxon>Dinophyceae</taxon>
        <taxon>Suessiales</taxon>
        <taxon>Suessiaceae</taxon>
        <taxon>Polarella</taxon>
    </lineage>
</organism>
<dbReference type="InterPro" id="IPR008758">
    <property type="entry name" value="Peptidase_S28"/>
</dbReference>
<dbReference type="InterPro" id="IPR029058">
    <property type="entry name" value="AB_hydrolase_fold"/>
</dbReference>
<dbReference type="PANTHER" id="PTHR11010">
    <property type="entry name" value="PROTEASE S28 PRO-X CARBOXYPEPTIDASE-RELATED"/>
    <property type="match status" value="1"/>
</dbReference>
<dbReference type="AlphaFoldDB" id="A0A813E6H3"/>
<name>A0A813E6H3_POLGL</name>
<keyword evidence="8" id="KW-1185">Reference proteome</keyword>
<dbReference type="GO" id="GO:0008239">
    <property type="term" value="F:dipeptidyl-peptidase activity"/>
    <property type="evidence" value="ECO:0007669"/>
    <property type="project" value="TreeGrafter"/>
</dbReference>
<evidence type="ECO:0000256" key="3">
    <source>
        <dbReference type="ARBA" id="ARBA00022729"/>
    </source>
</evidence>
<keyword evidence="3 6" id="KW-0732">Signal</keyword>